<evidence type="ECO:0000313" key="1">
    <source>
        <dbReference type="EMBL" id="KAJ9079764.1"/>
    </source>
</evidence>
<sequence length="65" mass="7305">MIKCPEIEGNAGTRLDIFAVSKDYAQFFSQPEVLSCLFSDHKPVAFYFDLAPPDLPWRALINLTG</sequence>
<dbReference type="Proteomes" id="UP001165960">
    <property type="component" value="Unassembled WGS sequence"/>
</dbReference>
<proteinExistence type="predicted"/>
<keyword evidence="2" id="KW-1185">Reference proteome</keyword>
<evidence type="ECO:0000313" key="2">
    <source>
        <dbReference type="Proteomes" id="UP001165960"/>
    </source>
</evidence>
<dbReference type="EMBL" id="QTSX02001658">
    <property type="protein sequence ID" value="KAJ9079764.1"/>
    <property type="molecule type" value="Genomic_DNA"/>
</dbReference>
<name>A0ACC2TYC5_9FUNG</name>
<protein>
    <submittedName>
        <fullName evidence="1">Uncharacterized protein</fullName>
    </submittedName>
</protein>
<comment type="caution">
    <text evidence="1">The sequence shown here is derived from an EMBL/GenBank/DDBJ whole genome shotgun (WGS) entry which is preliminary data.</text>
</comment>
<gene>
    <name evidence="1" type="ORF">DSO57_1032107</name>
</gene>
<accession>A0ACC2TYC5</accession>
<reference evidence="1" key="1">
    <citation type="submission" date="2022-04" db="EMBL/GenBank/DDBJ databases">
        <title>Genome of the entomopathogenic fungus Entomophthora muscae.</title>
        <authorList>
            <person name="Elya C."/>
            <person name="Lovett B.R."/>
            <person name="Lee E."/>
            <person name="Macias A.M."/>
            <person name="Hajek A.E."/>
            <person name="De Bivort B.L."/>
            <person name="Kasson M.T."/>
            <person name="De Fine Licht H.H."/>
            <person name="Stajich J.E."/>
        </authorList>
    </citation>
    <scope>NUCLEOTIDE SEQUENCE</scope>
    <source>
        <strain evidence="1">Berkeley</strain>
    </source>
</reference>
<organism evidence="1 2">
    <name type="scientific">Entomophthora muscae</name>
    <dbReference type="NCBI Taxonomy" id="34485"/>
    <lineage>
        <taxon>Eukaryota</taxon>
        <taxon>Fungi</taxon>
        <taxon>Fungi incertae sedis</taxon>
        <taxon>Zoopagomycota</taxon>
        <taxon>Entomophthoromycotina</taxon>
        <taxon>Entomophthoromycetes</taxon>
        <taxon>Entomophthorales</taxon>
        <taxon>Entomophthoraceae</taxon>
        <taxon>Entomophthora</taxon>
    </lineage>
</organism>